<dbReference type="Pfam" id="PF08240">
    <property type="entry name" value="ADH_N"/>
    <property type="match status" value="1"/>
</dbReference>
<evidence type="ECO:0000259" key="3">
    <source>
        <dbReference type="Pfam" id="PF08240"/>
    </source>
</evidence>
<keyword evidence="1" id="KW-0560">Oxidoreductase</keyword>
<dbReference type="AlphaFoldDB" id="A0A0D2K3G0"/>
<proteinExistence type="predicted"/>
<evidence type="ECO:0008006" key="6">
    <source>
        <dbReference type="Google" id="ProtNLM"/>
    </source>
</evidence>
<dbReference type="SUPFAM" id="SSF51735">
    <property type="entry name" value="NAD(P)-binding Rossmann-fold domains"/>
    <property type="match status" value="1"/>
</dbReference>
<dbReference type="CDD" id="cd05188">
    <property type="entry name" value="MDR"/>
    <property type="match status" value="1"/>
</dbReference>
<evidence type="ECO:0000259" key="2">
    <source>
        <dbReference type="Pfam" id="PF00107"/>
    </source>
</evidence>
<dbReference type="InterPro" id="IPR036291">
    <property type="entry name" value="NAD(P)-bd_dom_sf"/>
</dbReference>
<evidence type="ECO:0000313" key="4">
    <source>
        <dbReference type="EMBL" id="KIY00343.1"/>
    </source>
</evidence>
<accession>A0A0D2K3G0</accession>
<dbReference type="STRING" id="1442371.A0A0D2K3G0"/>
<reference evidence="4 5" key="1">
    <citation type="submission" date="2015-01" db="EMBL/GenBank/DDBJ databases">
        <title>The Genome Sequence of Fonsecaea multimorphosa CBS 102226.</title>
        <authorList>
            <consortium name="The Broad Institute Genomics Platform"/>
            <person name="Cuomo C."/>
            <person name="de Hoog S."/>
            <person name="Gorbushina A."/>
            <person name="Stielow B."/>
            <person name="Teixiera M."/>
            <person name="Abouelleil A."/>
            <person name="Chapman S.B."/>
            <person name="Priest M."/>
            <person name="Young S.K."/>
            <person name="Wortman J."/>
            <person name="Nusbaum C."/>
            <person name="Birren B."/>
        </authorList>
    </citation>
    <scope>NUCLEOTIDE SEQUENCE [LARGE SCALE GENOMIC DNA]</scope>
    <source>
        <strain evidence="4 5">CBS 102226</strain>
    </source>
</reference>
<dbReference type="InterPro" id="IPR013149">
    <property type="entry name" value="ADH-like_C"/>
</dbReference>
<feature type="domain" description="Alcohol dehydrogenase-like C-terminal" evidence="2">
    <location>
        <begin position="201"/>
        <end position="338"/>
    </location>
</feature>
<dbReference type="Proteomes" id="UP000053411">
    <property type="component" value="Unassembled WGS sequence"/>
</dbReference>
<feature type="domain" description="Alcohol dehydrogenase-like N-terminal" evidence="3">
    <location>
        <begin position="34"/>
        <end position="150"/>
    </location>
</feature>
<dbReference type="VEuPathDB" id="FungiDB:Z520_04028"/>
<name>A0A0D2K3G0_9EURO</name>
<organism evidence="4 5">
    <name type="scientific">Fonsecaea multimorphosa CBS 102226</name>
    <dbReference type="NCBI Taxonomy" id="1442371"/>
    <lineage>
        <taxon>Eukaryota</taxon>
        <taxon>Fungi</taxon>
        <taxon>Dikarya</taxon>
        <taxon>Ascomycota</taxon>
        <taxon>Pezizomycotina</taxon>
        <taxon>Eurotiomycetes</taxon>
        <taxon>Chaetothyriomycetidae</taxon>
        <taxon>Chaetothyriales</taxon>
        <taxon>Herpotrichiellaceae</taxon>
        <taxon>Fonsecaea</taxon>
    </lineage>
</organism>
<sequence length="388" mass="41894">MSSSAIPPTHRALRQDIYAQPPTVQQVPTPQPTPGSAVLRVLTASVISYTKDIYNGVRQYPYPTPLTLGESALARVVALGPDATTLKVGDLCLLDVTIRGRDDVGRAAGSTFLSAIIGPNPTATKLFRDAWRDGTYAEYVRWPLENCFAVDEQRLFNQLGYQPEDLMFLTKMMVAYGGLGPLCTDLKPGETVVVSPATGGFGSAAVHLCLELGAGRVICMGRNQDILASLKNTTAPEKRARVETVPLTGDWEVDLKALKELGGVIDLFFDISPPAAADSKHLKAGVHALRHGGRMCLMGGGNHDVALPLGMLMRKDITVKGKWMYEPTDVKRLIALVESGIVKLHREADDVNPPGSKVVAKFKLEEWEQAFDSAEKHGKSGGIVVIEP</sequence>
<dbReference type="Pfam" id="PF00107">
    <property type="entry name" value="ADH_zinc_N"/>
    <property type="match status" value="1"/>
</dbReference>
<dbReference type="PANTHER" id="PTHR43401:SF2">
    <property type="entry name" value="L-THREONINE 3-DEHYDROGENASE"/>
    <property type="match status" value="1"/>
</dbReference>
<evidence type="ECO:0000256" key="1">
    <source>
        <dbReference type="ARBA" id="ARBA00023002"/>
    </source>
</evidence>
<dbReference type="EMBL" id="KN848067">
    <property type="protein sequence ID" value="KIY00343.1"/>
    <property type="molecule type" value="Genomic_DNA"/>
</dbReference>
<dbReference type="InterPro" id="IPR050129">
    <property type="entry name" value="Zn_alcohol_dh"/>
</dbReference>
<dbReference type="SUPFAM" id="SSF50129">
    <property type="entry name" value="GroES-like"/>
    <property type="match status" value="1"/>
</dbReference>
<dbReference type="Gene3D" id="3.90.180.10">
    <property type="entry name" value="Medium-chain alcohol dehydrogenases, catalytic domain"/>
    <property type="match status" value="1"/>
</dbReference>
<dbReference type="OrthoDB" id="5407715at2759"/>
<dbReference type="GO" id="GO:0016491">
    <property type="term" value="F:oxidoreductase activity"/>
    <property type="evidence" value="ECO:0007669"/>
    <property type="project" value="UniProtKB-KW"/>
</dbReference>
<gene>
    <name evidence="4" type="ORF">Z520_04028</name>
</gene>
<evidence type="ECO:0000313" key="5">
    <source>
        <dbReference type="Proteomes" id="UP000053411"/>
    </source>
</evidence>
<dbReference type="RefSeq" id="XP_016634465.1">
    <property type="nucleotide sequence ID" value="XM_016774538.1"/>
</dbReference>
<keyword evidence="5" id="KW-1185">Reference proteome</keyword>
<dbReference type="InterPro" id="IPR013154">
    <property type="entry name" value="ADH-like_N"/>
</dbReference>
<dbReference type="Gene3D" id="3.40.50.720">
    <property type="entry name" value="NAD(P)-binding Rossmann-like Domain"/>
    <property type="match status" value="1"/>
</dbReference>
<protein>
    <recommendedName>
        <fullName evidence="6">Alcohol dehydrogenase-like C-terminal domain-containing protein</fullName>
    </recommendedName>
</protein>
<dbReference type="GeneID" id="27709774"/>
<dbReference type="PANTHER" id="PTHR43401">
    <property type="entry name" value="L-THREONINE 3-DEHYDROGENASE"/>
    <property type="match status" value="1"/>
</dbReference>
<dbReference type="InterPro" id="IPR011032">
    <property type="entry name" value="GroES-like_sf"/>
</dbReference>